<comment type="caution">
    <text evidence="2">The sequence shown here is derived from an EMBL/GenBank/DDBJ whole genome shotgun (WGS) entry which is preliminary data.</text>
</comment>
<evidence type="ECO:0000313" key="2">
    <source>
        <dbReference type="EMBL" id="KYO33022.1"/>
    </source>
</evidence>
<feature type="region of interest" description="Disordered" evidence="1">
    <location>
        <begin position="101"/>
        <end position="125"/>
    </location>
</feature>
<feature type="compositionally biased region" description="Pro residues" evidence="1">
    <location>
        <begin position="101"/>
        <end position="119"/>
    </location>
</feature>
<evidence type="ECO:0000256" key="1">
    <source>
        <dbReference type="SAM" id="MobiDB-lite"/>
    </source>
</evidence>
<evidence type="ECO:0000313" key="3">
    <source>
        <dbReference type="Proteomes" id="UP000050525"/>
    </source>
</evidence>
<organism evidence="2 3">
    <name type="scientific">Alligator mississippiensis</name>
    <name type="common">American alligator</name>
    <dbReference type="NCBI Taxonomy" id="8496"/>
    <lineage>
        <taxon>Eukaryota</taxon>
        <taxon>Metazoa</taxon>
        <taxon>Chordata</taxon>
        <taxon>Craniata</taxon>
        <taxon>Vertebrata</taxon>
        <taxon>Euteleostomi</taxon>
        <taxon>Archelosauria</taxon>
        <taxon>Archosauria</taxon>
        <taxon>Crocodylia</taxon>
        <taxon>Alligatoridae</taxon>
        <taxon>Alligatorinae</taxon>
        <taxon>Alligator</taxon>
    </lineage>
</organism>
<dbReference type="Proteomes" id="UP000050525">
    <property type="component" value="Unassembled WGS sequence"/>
</dbReference>
<gene>
    <name evidence="2" type="ORF">Y1Q_0011331</name>
</gene>
<proteinExistence type="predicted"/>
<dbReference type="AlphaFoldDB" id="A0A151N877"/>
<name>A0A151N877_ALLMI</name>
<reference evidence="2 3" key="1">
    <citation type="journal article" date="2012" name="Genome Biol.">
        <title>Sequencing three crocodilian genomes to illuminate the evolution of archosaurs and amniotes.</title>
        <authorList>
            <person name="St John J.A."/>
            <person name="Braun E.L."/>
            <person name="Isberg S.R."/>
            <person name="Miles L.G."/>
            <person name="Chong A.Y."/>
            <person name="Gongora J."/>
            <person name="Dalzell P."/>
            <person name="Moran C."/>
            <person name="Bed'hom B."/>
            <person name="Abzhanov A."/>
            <person name="Burgess S.C."/>
            <person name="Cooksey A.M."/>
            <person name="Castoe T.A."/>
            <person name="Crawford N.G."/>
            <person name="Densmore L.D."/>
            <person name="Drew J.C."/>
            <person name="Edwards S.V."/>
            <person name="Faircloth B.C."/>
            <person name="Fujita M.K."/>
            <person name="Greenwold M.J."/>
            <person name="Hoffmann F.G."/>
            <person name="Howard J.M."/>
            <person name="Iguchi T."/>
            <person name="Janes D.E."/>
            <person name="Khan S.Y."/>
            <person name="Kohno S."/>
            <person name="de Koning A.J."/>
            <person name="Lance S.L."/>
            <person name="McCarthy F.M."/>
            <person name="McCormack J.E."/>
            <person name="Merchant M.E."/>
            <person name="Peterson D.G."/>
            <person name="Pollock D.D."/>
            <person name="Pourmand N."/>
            <person name="Raney B.J."/>
            <person name="Roessler K.A."/>
            <person name="Sanford J.R."/>
            <person name="Sawyer R.H."/>
            <person name="Schmidt C.J."/>
            <person name="Triplett E.W."/>
            <person name="Tuberville T.D."/>
            <person name="Venegas-Anaya M."/>
            <person name="Howard J.T."/>
            <person name="Jarvis E.D."/>
            <person name="Guillette L.J.Jr."/>
            <person name="Glenn T.C."/>
            <person name="Green R.E."/>
            <person name="Ray D.A."/>
        </authorList>
    </citation>
    <scope>NUCLEOTIDE SEQUENCE [LARGE SCALE GENOMIC DNA]</scope>
    <source>
        <strain evidence="2">KSC_2009_1</strain>
    </source>
</reference>
<keyword evidence="3" id="KW-1185">Reference proteome</keyword>
<sequence>MASEDQLVETWVWQVEDITQQDVWQEEGVAHDDRWDQSNEAGDWADWEFRVQLLTLEEQCMEALVLMARVLEAMEEDHQVLDTVLALMVIFMLPTDLPPTAAPLPPGSHPPPGIRPPCGPGKRSSTISLGEKPLAWFLPWVLCHSAPQPGPSPTTHPGLMQPQSRSCLQQFQDCALVLLVLATHSPGAIRPLSDSHTHNHSTCK</sequence>
<dbReference type="EMBL" id="AKHW03003826">
    <property type="protein sequence ID" value="KYO33022.1"/>
    <property type="molecule type" value="Genomic_DNA"/>
</dbReference>
<accession>A0A151N877</accession>
<protein>
    <submittedName>
        <fullName evidence="2">Uncharacterized protein</fullName>
    </submittedName>
</protein>